<organism evidence="1 2">
    <name type="scientific">Sedimentibacter acidaminivorans</name>
    <dbReference type="NCBI Taxonomy" id="913099"/>
    <lineage>
        <taxon>Bacteria</taxon>
        <taxon>Bacillati</taxon>
        <taxon>Bacillota</taxon>
        <taxon>Tissierellia</taxon>
        <taxon>Sedimentibacter</taxon>
    </lineage>
</organism>
<evidence type="ECO:0000313" key="2">
    <source>
        <dbReference type="Proteomes" id="UP001519342"/>
    </source>
</evidence>
<reference evidence="1 2" key="1">
    <citation type="submission" date="2021-03" db="EMBL/GenBank/DDBJ databases">
        <title>Genomic Encyclopedia of Type Strains, Phase IV (KMG-IV): sequencing the most valuable type-strain genomes for metagenomic binning, comparative biology and taxonomic classification.</title>
        <authorList>
            <person name="Goeker M."/>
        </authorList>
    </citation>
    <scope>NUCLEOTIDE SEQUENCE [LARGE SCALE GENOMIC DNA]</scope>
    <source>
        <strain evidence="1 2">DSM 24004</strain>
    </source>
</reference>
<dbReference type="EMBL" id="JAGGKS010000004">
    <property type="protein sequence ID" value="MBP1925842.1"/>
    <property type="molecule type" value="Genomic_DNA"/>
</dbReference>
<evidence type="ECO:0000313" key="1">
    <source>
        <dbReference type="EMBL" id="MBP1925842.1"/>
    </source>
</evidence>
<comment type="caution">
    <text evidence="1">The sequence shown here is derived from an EMBL/GenBank/DDBJ whole genome shotgun (WGS) entry which is preliminary data.</text>
</comment>
<accession>A0ABS4GEB3</accession>
<proteinExistence type="predicted"/>
<protein>
    <submittedName>
        <fullName evidence="1">Phage-related protein</fullName>
    </submittedName>
</protein>
<sequence length="482" mass="52055">MFGTVLCDTAKAEASLSKTEKHADSLGTKLGNGIKTAGKWGLAIGAGATAAGAALLGVANKAAETTDHIDKMSQKLGMSREGFQEWDFILSQNGASIDGMQAGMKTLTNQVDELSKGGKVATDAFGQLGLSYEDMAGLSQEQIFEKTIVALQGVEDTTKRAAIANDLLGKSGSELAPLLNAGADSVEAMKKQAKDLGLVMSDDAVNAGVKFTDTMDQLKRSFGAVFTQVGTAVMPMFTDFANWIIKNMPAIQSVFKNVFTTISTVASTAYEWFNTYLLPILVTLYGWIEENMPAIKKVVEFVFEAIGKYVKTVWSIYVELFSILQALWDFISPTFPLIQEVVEVTFGAIVKSVEFVVDVFDRVTGAIKTAIDWLGSWNDTDAEEKNVGTSSSSSKKVNGSHANGLAYVPFDGYIAELHEGERVLTKEQNQGAGGNITNNIEINLKDATIRNNEDVSRLAKTLSRELHKLQFNAQRGTMPSTI</sequence>
<name>A0ABS4GEB3_9FIRM</name>
<dbReference type="Proteomes" id="UP001519342">
    <property type="component" value="Unassembled WGS sequence"/>
</dbReference>
<keyword evidence="2" id="KW-1185">Reference proteome</keyword>
<gene>
    <name evidence="1" type="ORF">J2Z76_001703</name>
</gene>